<keyword evidence="1" id="KW-1133">Transmembrane helix</keyword>
<keyword evidence="1" id="KW-0812">Transmembrane</keyword>
<feature type="transmembrane region" description="Helical" evidence="1">
    <location>
        <begin position="28"/>
        <end position="51"/>
    </location>
</feature>
<evidence type="ECO:0000313" key="3">
    <source>
        <dbReference type="RefSeq" id="XP_056860313.1"/>
    </source>
</evidence>
<dbReference type="AlphaFoldDB" id="A0A9W3DA81"/>
<keyword evidence="2" id="KW-1185">Reference proteome</keyword>
<gene>
    <name evidence="3" type="primary">LOC130508692</name>
</gene>
<dbReference type="OrthoDB" id="1063683at2759"/>
<organism evidence="2 3">
    <name type="scientific">Raphanus sativus</name>
    <name type="common">Radish</name>
    <name type="synonym">Raphanus raphanistrum var. sativus</name>
    <dbReference type="NCBI Taxonomy" id="3726"/>
    <lineage>
        <taxon>Eukaryota</taxon>
        <taxon>Viridiplantae</taxon>
        <taxon>Streptophyta</taxon>
        <taxon>Embryophyta</taxon>
        <taxon>Tracheophyta</taxon>
        <taxon>Spermatophyta</taxon>
        <taxon>Magnoliopsida</taxon>
        <taxon>eudicotyledons</taxon>
        <taxon>Gunneridae</taxon>
        <taxon>Pentapetalae</taxon>
        <taxon>rosids</taxon>
        <taxon>malvids</taxon>
        <taxon>Brassicales</taxon>
        <taxon>Brassicaceae</taxon>
        <taxon>Brassiceae</taxon>
        <taxon>Raphanus</taxon>
    </lineage>
</organism>
<dbReference type="KEGG" id="rsz:130508692"/>
<dbReference type="RefSeq" id="XP_056860313.1">
    <property type="nucleotide sequence ID" value="XM_057004333.1"/>
</dbReference>
<accession>A0A9W3DA81</accession>
<reference evidence="2" key="1">
    <citation type="journal article" date="2019" name="Database">
        <title>The radish genome database (RadishGD): an integrated information resource for radish genomics.</title>
        <authorList>
            <person name="Yu H.J."/>
            <person name="Baek S."/>
            <person name="Lee Y.J."/>
            <person name="Cho A."/>
            <person name="Mun J.H."/>
        </authorList>
    </citation>
    <scope>NUCLEOTIDE SEQUENCE [LARGE SCALE GENOMIC DNA]</scope>
    <source>
        <strain evidence="2">cv. WK10039</strain>
    </source>
</reference>
<dbReference type="InterPro" id="IPR009544">
    <property type="entry name" value="DUF1163"/>
</dbReference>
<evidence type="ECO:0000313" key="2">
    <source>
        <dbReference type="Proteomes" id="UP000504610"/>
    </source>
</evidence>
<proteinExistence type="predicted"/>
<evidence type="ECO:0000256" key="1">
    <source>
        <dbReference type="SAM" id="Phobius"/>
    </source>
</evidence>
<sequence length="213" mass="23921">MRSKSETLEDQPKPLTLEEKKQQKEDMITCFIVSYLILMLCCFSILLAMLVPDIKIVHMSFTTDLNNNITTQQAHYLPLVSARWDLLIRVPAELVGDYICLQGNLLYKNATLVTSSVQSYGKLEVGMPQLLNISAVATEEDLGGAAGREIMETIKERSELRFGSRLSFTDCRVETEEGTLSYDCDETMLRFEQGSNHIKAATFGKHATCIVNL</sequence>
<protein>
    <submittedName>
        <fullName evidence="3">Uncharacterized protein LOC130508692</fullName>
    </submittedName>
</protein>
<name>A0A9W3DA81_RAPSA</name>
<reference evidence="3" key="2">
    <citation type="submission" date="2025-08" db="UniProtKB">
        <authorList>
            <consortium name="RefSeq"/>
        </authorList>
    </citation>
    <scope>IDENTIFICATION</scope>
    <source>
        <tissue evidence="3">Leaf</tissue>
    </source>
</reference>
<dbReference type="Proteomes" id="UP000504610">
    <property type="component" value="Chromosome 2"/>
</dbReference>
<dbReference type="GeneID" id="130508692"/>
<dbReference type="PANTHER" id="PTHR31125">
    <property type="entry name" value="F20P5.22 PROTEIN-RELATED"/>
    <property type="match status" value="1"/>
</dbReference>
<keyword evidence="1" id="KW-0472">Membrane</keyword>
<dbReference type="PANTHER" id="PTHR31125:SF9">
    <property type="entry name" value="(RAPE) HYPOTHETICAL PROTEIN"/>
    <property type="match status" value="1"/>
</dbReference>
<dbReference type="Pfam" id="PF06651">
    <property type="entry name" value="DUF1163"/>
    <property type="match status" value="1"/>
</dbReference>